<accession>A0A1G7EL50</accession>
<dbReference type="EMBL" id="FNBD01000002">
    <property type="protein sequence ID" value="SDE64443.1"/>
    <property type="molecule type" value="Genomic_DNA"/>
</dbReference>
<proteinExistence type="predicted"/>
<organism evidence="2 3">
    <name type="scientific">Cellulophaga baltica</name>
    <dbReference type="NCBI Taxonomy" id="76594"/>
    <lineage>
        <taxon>Bacteria</taxon>
        <taxon>Pseudomonadati</taxon>
        <taxon>Bacteroidota</taxon>
        <taxon>Flavobacteriia</taxon>
        <taxon>Flavobacteriales</taxon>
        <taxon>Flavobacteriaceae</taxon>
        <taxon>Cellulophaga</taxon>
    </lineage>
</organism>
<keyword evidence="1" id="KW-0732">Signal</keyword>
<dbReference type="Gene3D" id="1.20.120.450">
    <property type="entry name" value="dinb family like domain"/>
    <property type="match status" value="1"/>
</dbReference>
<gene>
    <name evidence="2" type="ORF">SAMN04487992_102391</name>
</gene>
<protein>
    <recommendedName>
        <fullName evidence="4">DinB superfamily protein</fullName>
    </recommendedName>
</protein>
<evidence type="ECO:0000256" key="1">
    <source>
        <dbReference type="SAM" id="SignalP"/>
    </source>
</evidence>
<dbReference type="SUPFAM" id="SSF109854">
    <property type="entry name" value="DinB/YfiT-like putative metalloenzymes"/>
    <property type="match status" value="1"/>
</dbReference>
<reference evidence="3" key="1">
    <citation type="submission" date="2016-10" db="EMBL/GenBank/DDBJ databases">
        <authorList>
            <person name="Varghese N."/>
            <person name="Submissions S."/>
        </authorList>
    </citation>
    <scope>NUCLEOTIDE SEQUENCE [LARGE SCALE GENOMIC DNA]</scope>
    <source>
        <strain evidence="3">DSM 24729</strain>
    </source>
</reference>
<feature type="signal peptide" evidence="1">
    <location>
        <begin position="1"/>
        <end position="32"/>
    </location>
</feature>
<dbReference type="Gene3D" id="2.60.120.260">
    <property type="entry name" value="Galactose-binding domain-like"/>
    <property type="match status" value="1"/>
</dbReference>
<evidence type="ECO:0000313" key="3">
    <source>
        <dbReference type="Proteomes" id="UP000182114"/>
    </source>
</evidence>
<feature type="chain" id="PRO_5010346784" description="DinB superfamily protein" evidence="1">
    <location>
        <begin position="33"/>
        <end position="389"/>
    </location>
</feature>
<sequence>MLTFRNNNHEHLPMKNKIVLLSLMLLSFLSNAQNSKEVSQEWISISQFLDVTVEKDTKFKLIGFAKADLVDDKAMAALWTRVDNEGGELGFFDNMGDRPIRLNEWKSYTIEGVLTKDARTLNFGALCYGNGTYLFDEFQLFIENSKGVLAPVIIDNSSFENGISNGIVPKWSQGIGRGKVVKVKEFEISSSDDAAKGKKSLKLVGAGIELSVATIGNLEGASPQIGSMISMLEDLKSRVESRVKNMSTYELDHLHDEKANRIGALIMHLAAAEKYYQVFTFEGRGFNEEENEIWLDALNLGAAARDKYKGHEVQYYLDIYNEVRAETIAELKKRDDKWFEEIQPSSDISNHYCWFHVMEHQSSHLGQILFLAKRIPPEVELTIPEPIKD</sequence>
<dbReference type="InterPro" id="IPR007061">
    <property type="entry name" value="MST-like"/>
</dbReference>
<keyword evidence="3" id="KW-1185">Reference proteome</keyword>
<dbReference type="Pfam" id="PF04978">
    <property type="entry name" value="MST"/>
    <property type="match status" value="1"/>
</dbReference>
<dbReference type="InterPro" id="IPR034660">
    <property type="entry name" value="DinB/YfiT-like"/>
</dbReference>
<name>A0A1G7EL50_9FLAO</name>
<dbReference type="Proteomes" id="UP000182114">
    <property type="component" value="Unassembled WGS sequence"/>
</dbReference>
<dbReference type="eggNOG" id="COG2318">
    <property type="taxonomic scope" value="Bacteria"/>
</dbReference>
<evidence type="ECO:0008006" key="4">
    <source>
        <dbReference type="Google" id="ProtNLM"/>
    </source>
</evidence>
<evidence type="ECO:0000313" key="2">
    <source>
        <dbReference type="EMBL" id="SDE64443.1"/>
    </source>
</evidence>
<dbReference type="AlphaFoldDB" id="A0A1G7EL50"/>